<protein>
    <submittedName>
        <fullName evidence="6">LysR family transcriptional regulator</fullName>
    </submittedName>
</protein>
<gene>
    <name evidence="6" type="ORF">JKL49_17315</name>
</gene>
<dbReference type="AlphaFoldDB" id="A0A941D3W6"/>
<keyword evidence="7" id="KW-1185">Reference proteome</keyword>
<keyword evidence="3" id="KW-0238">DNA-binding</keyword>
<dbReference type="CDD" id="cd08422">
    <property type="entry name" value="PBP2_CrgA_like"/>
    <property type="match status" value="1"/>
</dbReference>
<dbReference type="PRINTS" id="PR00039">
    <property type="entry name" value="HTHLYSR"/>
</dbReference>
<accession>A0A941D3W6</accession>
<dbReference type="InterPro" id="IPR036388">
    <property type="entry name" value="WH-like_DNA-bd_sf"/>
</dbReference>
<evidence type="ECO:0000256" key="3">
    <source>
        <dbReference type="ARBA" id="ARBA00023125"/>
    </source>
</evidence>
<dbReference type="Gene3D" id="1.10.10.10">
    <property type="entry name" value="Winged helix-like DNA-binding domain superfamily/Winged helix DNA-binding domain"/>
    <property type="match status" value="1"/>
</dbReference>
<dbReference type="FunFam" id="1.10.10.10:FF:000001">
    <property type="entry name" value="LysR family transcriptional regulator"/>
    <property type="match status" value="1"/>
</dbReference>
<dbReference type="PROSITE" id="PS50931">
    <property type="entry name" value="HTH_LYSR"/>
    <property type="match status" value="1"/>
</dbReference>
<dbReference type="InterPro" id="IPR058163">
    <property type="entry name" value="LysR-type_TF_proteobact-type"/>
</dbReference>
<proteinExistence type="inferred from homology"/>
<dbReference type="GO" id="GO:0003700">
    <property type="term" value="F:DNA-binding transcription factor activity"/>
    <property type="evidence" value="ECO:0007669"/>
    <property type="project" value="InterPro"/>
</dbReference>
<organism evidence="6 7">
    <name type="scientific">Phenylobacterium glaciei</name>
    <dbReference type="NCBI Taxonomy" id="2803784"/>
    <lineage>
        <taxon>Bacteria</taxon>
        <taxon>Pseudomonadati</taxon>
        <taxon>Pseudomonadota</taxon>
        <taxon>Alphaproteobacteria</taxon>
        <taxon>Caulobacterales</taxon>
        <taxon>Caulobacteraceae</taxon>
        <taxon>Phenylobacterium</taxon>
    </lineage>
</organism>
<dbReference type="GO" id="GO:0006351">
    <property type="term" value="P:DNA-templated transcription"/>
    <property type="evidence" value="ECO:0007669"/>
    <property type="project" value="TreeGrafter"/>
</dbReference>
<comment type="similarity">
    <text evidence="1">Belongs to the LysR transcriptional regulatory family.</text>
</comment>
<keyword evidence="2" id="KW-0805">Transcription regulation</keyword>
<dbReference type="EMBL" id="JAGSGD010000001">
    <property type="protein sequence ID" value="MBR7621157.1"/>
    <property type="molecule type" value="Genomic_DNA"/>
</dbReference>
<dbReference type="PANTHER" id="PTHR30537">
    <property type="entry name" value="HTH-TYPE TRANSCRIPTIONAL REGULATOR"/>
    <property type="match status" value="1"/>
</dbReference>
<sequence length="313" mass="33852">MSRLPDFEAWAVFAKVAETGAFARAALELELSKATVSKAVSRLEQRLGTSLFHRTSRKLALTESGRTALERASRILAEGEAVEAEAAAQSTTPQGLVRLAAPMSFGTRHLAPLLPEFLRLYPEVSVDLSLSDQKVDLVGEGFDLGLRIGKLADSSLLSRRLCGVRLVLVGSPAYLAEHGTPAHPRDLLFHKALTYAYVLTPEVWRFVHATQGEQAVSVSGPLKVNNSDALIPALREGLGLALQPEFIVWPELADGALVSVMCDWQAPAIPLHLVSPPGRLRPARVRVLYDFLAQRLATAPWAMVEEASSPPAS</sequence>
<dbReference type="InterPro" id="IPR005119">
    <property type="entry name" value="LysR_subst-bd"/>
</dbReference>
<evidence type="ECO:0000256" key="4">
    <source>
        <dbReference type="ARBA" id="ARBA00023163"/>
    </source>
</evidence>
<evidence type="ECO:0000256" key="2">
    <source>
        <dbReference type="ARBA" id="ARBA00023015"/>
    </source>
</evidence>
<name>A0A941D3W6_9CAUL</name>
<dbReference type="SUPFAM" id="SSF46785">
    <property type="entry name" value="Winged helix' DNA-binding domain"/>
    <property type="match status" value="1"/>
</dbReference>
<dbReference type="RefSeq" id="WP_215342095.1">
    <property type="nucleotide sequence ID" value="NZ_JAGSGD010000001.1"/>
</dbReference>
<dbReference type="Proteomes" id="UP000622580">
    <property type="component" value="Unassembled WGS sequence"/>
</dbReference>
<reference evidence="6" key="1">
    <citation type="submission" date="2021-04" db="EMBL/GenBank/DDBJ databases">
        <title>Draft genome assembly of strain Phenylobacterium sp. 20VBR1 using MiniION and Illumina platforms.</title>
        <authorList>
            <person name="Thomas F.A."/>
            <person name="Krishnan K.P."/>
            <person name="Sinha R.K."/>
        </authorList>
    </citation>
    <scope>NUCLEOTIDE SEQUENCE</scope>
    <source>
        <strain evidence="6">20VBR1</strain>
    </source>
</reference>
<dbReference type="GO" id="GO:0043565">
    <property type="term" value="F:sequence-specific DNA binding"/>
    <property type="evidence" value="ECO:0007669"/>
    <property type="project" value="TreeGrafter"/>
</dbReference>
<dbReference type="Gene3D" id="3.40.190.290">
    <property type="match status" value="1"/>
</dbReference>
<dbReference type="FunFam" id="3.40.190.290:FF:000001">
    <property type="entry name" value="Transcriptional regulator, LysR family"/>
    <property type="match status" value="1"/>
</dbReference>
<evidence type="ECO:0000313" key="7">
    <source>
        <dbReference type="Proteomes" id="UP000622580"/>
    </source>
</evidence>
<dbReference type="Pfam" id="PF00126">
    <property type="entry name" value="HTH_1"/>
    <property type="match status" value="1"/>
</dbReference>
<feature type="domain" description="HTH lysR-type" evidence="5">
    <location>
        <begin position="5"/>
        <end position="62"/>
    </location>
</feature>
<evidence type="ECO:0000259" key="5">
    <source>
        <dbReference type="PROSITE" id="PS50931"/>
    </source>
</evidence>
<comment type="caution">
    <text evidence="6">The sequence shown here is derived from an EMBL/GenBank/DDBJ whole genome shotgun (WGS) entry which is preliminary data.</text>
</comment>
<dbReference type="PANTHER" id="PTHR30537:SF5">
    <property type="entry name" value="HTH-TYPE TRANSCRIPTIONAL ACTIVATOR TTDR-RELATED"/>
    <property type="match status" value="1"/>
</dbReference>
<dbReference type="Pfam" id="PF03466">
    <property type="entry name" value="LysR_substrate"/>
    <property type="match status" value="1"/>
</dbReference>
<keyword evidence="4" id="KW-0804">Transcription</keyword>
<dbReference type="SUPFAM" id="SSF53850">
    <property type="entry name" value="Periplasmic binding protein-like II"/>
    <property type="match status" value="1"/>
</dbReference>
<dbReference type="InterPro" id="IPR000847">
    <property type="entry name" value="LysR_HTH_N"/>
</dbReference>
<evidence type="ECO:0000313" key="6">
    <source>
        <dbReference type="EMBL" id="MBR7621157.1"/>
    </source>
</evidence>
<evidence type="ECO:0000256" key="1">
    <source>
        <dbReference type="ARBA" id="ARBA00009437"/>
    </source>
</evidence>
<dbReference type="InterPro" id="IPR036390">
    <property type="entry name" value="WH_DNA-bd_sf"/>
</dbReference>